<evidence type="ECO:0000313" key="2">
    <source>
        <dbReference type="Proteomes" id="UP001043456"/>
    </source>
</evidence>
<organism evidence="1 2">
    <name type="scientific">Aspergillus pseudoviridinutans</name>
    <dbReference type="NCBI Taxonomy" id="1517512"/>
    <lineage>
        <taxon>Eukaryota</taxon>
        <taxon>Fungi</taxon>
        <taxon>Dikarya</taxon>
        <taxon>Ascomycota</taxon>
        <taxon>Pezizomycotina</taxon>
        <taxon>Eurotiomycetes</taxon>
        <taxon>Eurotiomycetidae</taxon>
        <taxon>Eurotiales</taxon>
        <taxon>Aspergillaceae</taxon>
        <taxon>Aspergillus</taxon>
        <taxon>Aspergillus subgen. Fumigati</taxon>
    </lineage>
</organism>
<name>A0A9P3B5F1_9EURO</name>
<protein>
    <submittedName>
        <fullName evidence="1">Uncharacterized protein</fullName>
    </submittedName>
</protein>
<evidence type="ECO:0000313" key="1">
    <source>
        <dbReference type="EMBL" id="GIJ83040.1"/>
    </source>
</evidence>
<keyword evidence="2" id="KW-1185">Reference proteome</keyword>
<dbReference type="GeneID" id="67000170"/>
<gene>
    <name evidence="1" type="ORF">Asppvi_001557</name>
</gene>
<proteinExistence type="predicted"/>
<dbReference type="EMBL" id="BHVY01000001">
    <property type="protein sequence ID" value="GIJ83040.1"/>
    <property type="molecule type" value="Genomic_DNA"/>
</dbReference>
<reference evidence="1 2" key="1">
    <citation type="submission" date="2018-10" db="EMBL/GenBank/DDBJ databases">
        <title>Pan-genome distribution and transcriptional activeness of fungal secondary metabolism genes in Aspergillus section Fumigati.</title>
        <authorList>
            <person name="Takahashi H."/>
            <person name="Umemura M."/>
            <person name="Ninomiya A."/>
            <person name="Kusuya Y."/>
            <person name="Urayama S."/>
            <person name="Shimizu M."/>
            <person name="Watanabe A."/>
            <person name="Kamei K."/>
            <person name="Yaguchi T."/>
            <person name="Hagiwara D."/>
        </authorList>
    </citation>
    <scope>NUCLEOTIDE SEQUENCE [LARGE SCALE GENOMIC DNA]</scope>
    <source>
        <strain evidence="1 2">IFM 55266</strain>
    </source>
</reference>
<dbReference type="Proteomes" id="UP001043456">
    <property type="component" value="Unassembled WGS sequence"/>
</dbReference>
<accession>A0A9P3B5F1</accession>
<dbReference type="AlphaFoldDB" id="A0A9P3B5F1"/>
<dbReference type="RefSeq" id="XP_043153787.1">
    <property type="nucleotide sequence ID" value="XM_043297852.1"/>
</dbReference>
<comment type="caution">
    <text evidence="1">The sequence shown here is derived from an EMBL/GenBank/DDBJ whole genome shotgun (WGS) entry which is preliminary data.</text>
</comment>
<sequence length="66" mass="7586">MTYRDAKDWTNFFFSQSPPDLTKLDLETQVDFKRFRPASSLTTLNMTPSSSSNVFQTYAIGVQRSL</sequence>